<keyword evidence="1" id="KW-0812">Transmembrane</keyword>
<sequence>MGEQRVSRLGKILVGRTGVAGSGETNLSVVSRALAAEGFVVETAGGAEGGGAEGVVGLWLFPVGAEIGAGQAAYVHRLRRRCDAVALVAVGIEDCPTWPDRAMTASRVLDPDGRLPVFAVALGLADRGDAVASGFDDLVGWIIAESDGRAAVELARRTTAERLTGLRLGSAAVRTWAGGRIHAGFRELASAGQEAAMELRVGDVERFVHWLRCSSADLERDLVGAVGEQAAHIQATALVGLAAYDRAADPRPAGPAPSMAVSWQRRTWGAEDAVLVLIGASSGLGVGRLAAGSMAGLIPGGAAVLAALLIGLGVATAAVALRRRVLLRGQARAWVAEVLADARARTEWRVAAMLTGVEAAAAAAVRRAAWRGHLGSQGTDCRAAASN</sequence>
<name>A0ABP6KY40_9ACTN</name>
<organism evidence="2 3">
    <name type="scientific">Gordonia defluvii</name>
    <dbReference type="NCBI Taxonomy" id="283718"/>
    <lineage>
        <taxon>Bacteria</taxon>
        <taxon>Bacillati</taxon>
        <taxon>Actinomycetota</taxon>
        <taxon>Actinomycetes</taxon>
        <taxon>Mycobacteriales</taxon>
        <taxon>Gordoniaceae</taxon>
        <taxon>Gordonia</taxon>
    </lineage>
</organism>
<dbReference type="EMBL" id="BAAAVS010000002">
    <property type="protein sequence ID" value="GAA3024691.1"/>
    <property type="molecule type" value="Genomic_DNA"/>
</dbReference>
<protein>
    <submittedName>
        <fullName evidence="2">Uncharacterized protein</fullName>
    </submittedName>
</protein>
<keyword evidence="1" id="KW-0472">Membrane</keyword>
<keyword evidence="3" id="KW-1185">Reference proteome</keyword>
<evidence type="ECO:0000313" key="2">
    <source>
        <dbReference type="EMBL" id="GAA3024691.1"/>
    </source>
</evidence>
<proteinExistence type="predicted"/>
<feature type="transmembrane region" description="Helical" evidence="1">
    <location>
        <begin position="297"/>
        <end position="321"/>
    </location>
</feature>
<dbReference type="Proteomes" id="UP001501035">
    <property type="component" value="Unassembled WGS sequence"/>
</dbReference>
<reference evidence="3" key="1">
    <citation type="journal article" date="2019" name="Int. J. Syst. Evol. Microbiol.">
        <title>The Global Catalogue of Microorganisms (GCM) 10K type strain sequencing project: providing services to taxonomists for standard genome sequencing and annotation.</title>
        <authorList>
            <consortium name="The Broad Institute Genomics Platform"/>
            <consortium name="The Broad Institute Genome Sequencing Center for Infectious Disease"/>
            <person name="Wu L."/>
            <person name="Ma J."/>
        </authorList>
    </citation>
    <scope>NUCLEOTIDE SEQUENCE [LARGE SCALE GENOMIC DNA]</scope>
    <source>
        <strain evidence="3">JCM 14234</strain>
    </source>
</reference>
<accession>A0ABP6KY40</accession>
<keyword evidence="1" id="KW-1133">Transmembrane helix</keyword>
<dbReference type="RefSeq" id="WP_290703986.1">
    <property type="nucleotide sequence ID" value="NZ_BAAAVS010000002.1"/>
</dbReference>
<comment type="caution">
    <text evidence="2">The sequence shown here is derived from an EMBL/GenBank/DDBJ whole genome shotgun (WGS) entry which is preliminary data.</text>
</comment>
<evidence type="ECO:0000313" key="3">
    <source>
        <dbReference type="Proteomes" id="UP001501035"/>
    </source>
</evidence>
<gene>
    <name evidence="2" type="ORF">GCM10010528_03330</name>
</gene>
<evidence type="ECO:0000256" key="1">
    <source>
        <dbReference type="SAM" id="Phobius"/>
    </source>
</evidence>